<accession>A0A6H2GVZ7</accession>
<feature type="compositionally biased region" description="Low complexity" evidence="1">
    <location>
        <begin position="334"/>
        <end position="344"/>
    </location>
</feature>
<dbReference type="KEGG" id="palr:HGI30_07010"/>
<dbReference type="InterPro" id="IPR022025">
    <property type="entry name" value="Amidoligase_2"/>
</dbReference>
<organism evidence="2 3">
    <name type="scientific">Paenibacillus albicereus</name>
    <dbReference type="NCBI Taxonomy" id="2726185"/>
    <lineage>
        <taxon>Bacteria</taxon>
        <taxon>Bacillati</taxon>
        <taxon>Bacillota</taxon>
        <taxon>Bacilli</taxon>
        <taxon>Bacillales</taxon>
        <taxon>Paenibacillaceae</taxon>
        <taxon>Paenibacillus</taxon>
    </lineage>
</organism>
<evidence type="ECO:0000313" key="3">
    <source>
        <dbReference type="Proteomes" id="UP000502136"/>
    </source>
</evidence>
<name>A0A6H2GVZ7_9BACL</name>
<evidence type="ECO:0000256" key="1">
    <source>
        <dbReference type="SAM" id="MobiDB-lite"/>
    </source>
</evidence>
<reference evidence="2 3" key="1">
    <citation type="submission" date="2020-04" db="EMBL/GenBank/DDBJ databases">
        <title>Novel Paenibacillus strain UniB2 isolated from commercial digestive syrup.</title>
        <authorList>
            <person name="Thorat V."/>
            <person name="Kirdat K."/>
            <person name="Tiwarekar B."/>
            <person name="Yadav A."/>
        </authorList>
    </citation>
    <scope>NUCLEOTIDE SEQUENCE [LARGE SCALE GENOMIC DNA]</scope>
    <source>
        <strain evidence="2 3">UniB2</strain>
    </source>
</reference>
<evidence type="ECO:0008006" key="4">
    <source>
        <dbReference type="Google" id="ProtNLM"/>
    </source>
</evidence>
<keyword evidence="3" id="KW-1185">Reference proteome</keyword>
<dbReference type="AlphaFoldDB" id="A0A6H2GVZ7"/>
<dbReference type="EMBL" id="CP051428">
    <property type="protein sequence ID" value="QJC51318.1"/>
    <property type="molecule type" value="Genomic_DNA"/>
</dbReference>
<dbReference type="RefSeq" id="WP_168906969.1">
    <property type="nucleotide sequence ID" value="NZ_CP051428.1"/>
</dbReference>
<gene>
    <name evidence="2" type="ORF">HGI30_07010</name>
</gene>
<protein>
    <recommendedName>
        <fullName evidence="4">Amidoligase</fullName>
    </recommendedName>
</protein>
<dbReference type="Pfam" id="PF12224">
    <property type="entry name" value="Amidoligase_2"/>
    <property type="match status" value="1"/>
</dbReference>
<sequence>MRDLTEWNRAKRMDVPWRELRFGLEIEFVGGEPDRLELLPGWTMALDEKQIDGDGEASGSELQSPPLRWEELGQAEEMLMRLKRQGAEANWSCGLHVHVGLEAFGEAAMPALLQAALSSQAALSGLLDTSPHRLFYAPPITAEMAEAFRATGNLDALRRSGRPQSHRCGINLRPWSEIGTVEIRYANASLEAVEVRRVVELCLRFVDAACRGERLPAEPAALAATLGVPSGGYPPRAEPPRWHRERMALENALLPQLAAQAAQLVPDGEIHHIIAADGGVEVFVEDGEGSLHAFRCTLAAGGLERRRQEGVEVNGTAPSGNSAKAPRGAGSGAEGAEAADGAGR</sequence>
<dbReference type="Proteomes" id="UP000502136">
    <property type="component" value="Chromosome"/>
</dbReference>
<proteinExistence type="predicted"/>
<evidence type="ECO:0000313" key="2">
    <source>
        <dbReference type="EMBL" id="QJC51318.1"/>
    </source>
</evidence>
<feature type="region of interest" description="Disordered" evidence="1">
    <location>
        <begin position="306"/>
        <end position="344"/>
    </location>
</feature>